<sequence length="94" mass="10705">MQIIQKLTVVSNPTRTFEVGTEIGGREVIEIAQVGATFEDRVHSEYVIFDENNNLISSIENCPVIVDYKEIVEHDETEPTPVSNTNYRGEYKPF</sequence>
<evidence type="ECO:0000313" key="1">
    <source>
        <dbReference type="EMBL" id="OAB72818.1"/>
    </source>
</evidence>
<organism evidence="1 2">
    <name type="scientific">Paenibacillus crassostreae</name>
    <dbReference type="NCBI Taxonomy" id="1763538"/>
    <lineage>
        <taxon>Bacteria</taxon>
        <taxon>Bacillati</taxon>
        <taxon>Bacillota</taxon>
        <taxon>Bacilli</taxon>
        <taxon>Bacillales</taxon>
        <taxon>Paenibacillaceae</taxon>
        <taxon>Paenibacillus</taxon>
    </lineage>
</organism>
<accession>A0A167C5X4</accession>
<proteinExistence type="predicted"/>
<dbReference type="OrthoDB" id="2657773at2"/>
<reference evidence="1 2" key="1">
    <citation type="submission" date="2016-02" db="EMBL/GenBank/DDBJ databases">
        <title>Paenibacillus sp. LPB0068, isolated from Crassostrea gigas.</title>
        <authorList>
            <person name="Shin S.-K."/>
            <person name="Yi H."/>
        </authorList>
    </citation>
    <scope>NUCLEOTIDE SEQUENCE [LARGE SCALE GENOMIC DNA]</scope>
    <source>
        <strain evidence="1 2">LPB0068</strain>
    </source>
</reference>
<keyword evidence="2" id="KW-1185">Reference proteome</keyword>
<dbReference type="EMBL" id="LSFN01000032">
    <property type="protein sequence ID" value="OAB72818.1"/>
    <property type="molecule type" value="Genomic_DNA"/>
</dbReference>
<dbReference type="STRING" id="1763538.LPB68_04835"/>
<dbReference type="RefSeq" id="WP_068659666.1">
    <property type="nucleotide sequence ID" value="NZ_CP017770.1"/>
</dbReference>
<dbReference type="KEGG" id="pcx:LPB68_04835"/>
<protein>
    <submittedName>
        <fullName evidence="1">Uncharacterized protein</fullName>
    </submittedName>
</protein>
<name>A0A167C5X4_9BACL</name>
<dbReference type="Proteomes" id="UP000077134">
    <property type="component" value="Unassembled WGS sequence"/>
</dbReference>
<evidence type="ECO:0000313" key="2">
    <source>
        <dbReference type="Proteomes" id="UP000077134"/>
    </source>
</evidence>
<comment type="caution">
    <text evidence="1">The sequence shown here is derived from an EMBL/GenBank/DDBJ whole genome shotgun (WGS) entry which is preliminary data.</text>
</comment>
<gene>
    <name evidence="1" type="ORF">PNBC_15415</name>
</gene>
<dbReference type="AlphaFoldDB" id="A0A167C5X4"/>